<proteinExistence type="predicted"/>
<organism evidence="1 2">
    <name type="scientific">Zarea fungicola</name>
    <dbReference type="NCBI Taxonomy" id="93591"/>
    <lineage>
        <taxon>Eukaryota</taxon>
        <taxon>Fungi</taxon>
        <taxon>Dikarya</taxon>
        <taxon>Ascomycota</taxon>
        <taxon>Pezizomycotina</taxon>
        <taxon>Sordariomycetes</taxon>
        <taxon>Hypocreomycetidae</taxon>
        <taxon>Hypocreales</taxon>
        <taxon>Cordycipitaceae</taxon>
        <taxon>Zarea</taxon>
    </lineage>
</organism>
<accession>A0ACC1NVU4</accession>
<sequence length="221" mass="24823">MPDYTLYSFFRSSCSARLRIVLNLKQIPYKVHTVNLMKKEQLSDDYKLQNPSLTVPTLVIQNGPDISFTITQSVAALEYLEEVHPEIPILPALPETESRAIVRALSGIISADIQPPTSLRVMGRIMELGGSAEEWSRTLMAEGLRAYEKIAQQYAGNFSFGNDVTMADACLVPAIWNAQLYKVDLSEFPVVMRVFQNLSLHPAVIRAHWKNQADTPDELRS</sequence>
<reference evidence="1" key="1">
    <citation type="submission" date="2022-08" db="EMBL/GenBank/DDBJ databases">
        <title>Genome Sequence of Lecanicillium fungicola.</title>
        <authorList>
            <person name="Buettner E."/>
        </authorList>
    </citation>
    <scope>NUCLEOTIDE SEQUENCE</scope>
    <source>
        <strain evidence="1">Babe33</strain>
    </source>
</reference>
<evidence type="ECO:0000313" key="1">
    <source>
        <dbReference type="EMBL" id="KAJ2983065.1"/>
    </source>
</evidence>
<comment type="caution">
    <text evidence="1">The sequence shown here is derived from an EMBL/GenBank/DDBJ whole genome shotgun (WGS) entry which is preliminary data.</text>
</comment>
<name>A0ACC1NVU4_9HYPO</name>
<gene>
    <name evidence="1" type="ORF">NQ176_g961</name>
</gene>
<dbReference type="EMBL" id="JANJQO010000045">
    <property type="protein sequence ID" value="KAJ2983065.1"/>
    <property type="molecule type" value="Genomic_DNA"/>
</dbReference>
<dbReference type="Proteomes" id="UP001143910">
    <property type="component" value="Unassembled WGS sequence"/>
</dbReference>
<protein>
    <submittedName>
        <fullName evidence="1">Uncharacterized protein</fullName>
    </submittedName>
</protein>
<keyword evidence="2" id="KW-1185">Reference proteome</keyword>
<evidence type="ECO:0000313" key="2">
    <source>
        <dbReference type="Proteomes" id="UP001143910"/>
    </source>
</evidence>